<dbReference type="AlphaFoldDB" id="A0A0A9DR57"/>
<keyword evidence="1" id="KW-0472">Membrane</keyword>
<name>A0A0A9DR57_ARUDO</name>
<protein>
    <submittedName>
        <fullName evidence="2">Uncharacterized protein</fullName>
    </submittedName>
</protein>
<reference evidence="2" key="2">
    <citation type="journal article" date="2015" name="Data Brief">
        <title>Shoot transcriptome of the giant reed, Arundo donax.</title>
        <authorList>
            <person name="Barrero R.A."/>
            <person name="Guerrero F.D."/>
            <person name="Moolhuijzen P."/>
            <person name="Goolsby J.A."/>
            <person name="Tidwell J."/>
            <person name="Bellgard S.E."/>
            <person name="Bellgard M.I."/>
        </authorList>
    </citation>
    <scope>NUCLEOTIDE SEQUENCE</scope>
    <source>
        <tissue evidence="2">Shoot tissue taken approximately 20 cm above the soil surface</tissue>
    </source>
</reference>
<sequence length="138" mass="15930">MIPCYTDQFLNVTYPDYINSYNHCDKEKTLESMTTSTGQYGRQQVADLSSASSPAATRKDAWSHAWKENKPGTLQFFIHLTHAHCNAPMQFPNFMEYLKNLSVNHSLLSDYICYEISSTYIITFILVYYLSSLIKRCT</sequence>
<feature type="transmembrane region" description="Helical" evidence="1">
    <location>
        <begin position="111"/>
        <end position="130"/>
    </location>
</feature>
<reference evidence="2" key="1">
    <citation type="submission" date="2014-09" db="EMBL/GenBank/DDBJ databases">
        <authorList>
            <person name="Magalhaes I.L.F."/>
            <person name="Oliveira U."/>
            <person name="Santos F.R."/>
            <person name="Vidigal T.H.D.A."/>
            <person name="Brescovit A.D."/>
            <person name="Santos A.J."/>
        </authorList>
    </citation>
    <scope>NUCLEOTIDE SEQUENCE</scope>
    <source>
        <tissue evidence="2">Shoot tissue taken approximately 20 cm above the soil surface</tissue>
    </source>
</reference>
<evidence type="ECO:0000256" key="1">
    <source>
        <dbReference type="SAM" id="Phobius"/>
    </source>
</evidence>
<dbReference type="EMBL" id="GBRH01208732">
    <property type="protein sequence ID" value="JAD89163.1"/>
    <property type="molecule type" value="Transcribed_RNA"/>
</dbReference>
<keyword evidence="1" id="KW-0812">Transmembrane</keyword>
<organism evidence="2">
    <name type="scientific">Arundo donax</name>
    <name type="common">Giant reed</name>
    <name type="synonym">Donax arundinaceus</name>
    <dbReference type="NCBI Taxonomy" id="35708"/>
    <lineage>
        <taxon>Eukaryota</taxon>
        <taxon>Viridiplantae</taxon>
        <taxon>Streptophyta</taxon>
        <taxon>Embryophyta</taxon>
        <taxon>Tracheophyta</taxon>
        <taxon>Spermatophyta</taxon>
        <taxon>Magnoliopsida</taxon>
        <taxon>Liliopsida</taxon>
        <taxon>Poales</taxon>
        <taxon>Poaceae</taxon>
        <taxon>PACMAD clade</taxon>
        <taxon>Arundinoideae</taxon>
        <taxon>Arundineae</taxon>
        <taxon>Arundo</taxon>
    </lineage>
</organism>
<keyword evidence="1" id="KW-1133">Transmembrane helix</keyword>
<evidence type="ECO:0000313" key="2">
    <source>
        <dbReference type="EMBL" id="JAD89163.1"/>
    </source>
</evidence>
<accession>A0A0A9DR57</accession>
<proteinExistence type="predicted"/>